<evidence type="ECO:0000259" key="2">
    <source>
        <dbReference type="Pfam" id="PF03184"/>
    </source>
</evidence>
<name>A0A836E9W4_9HYME</name>
<feature type="non-terminal residue" evidence="3">
    <location>
        <position position="1"/>
    </location>
</feature>
<dbReference type="Gene3D" id="1.10.10.10">
    <property type="entry name" value="Winged helix-like DNA-binding domain superfamily/Winged helix DNA-binding domain"/>
    <property type="match status" value="1"/>
</dbReference>
<proteinExistence type="predicted"/>
<keyword evidence="4" id="KW-1185">Reference proteome</keyword>
<feature type="non-terminal residue" evidence="3">
    <location>
        <position position="535"/>
    </location>
</feature>
<dbReference type="AlphaFoldDB" id="A0A836E9W4"/>
<dbReference type="InterPro" id="IPR036388">
    <property type="entry name" value="WH-like_DNA-bd_sf"/>
</dbReference>
<evidence type="ECO:0000256" key="1">
    <source>
        <dbReference type="SAM" id="MobiDB-lite"/>
    </source>
</evidence>
<evidence type="ECO:0000313" key="4">
    <source>
        <dbReference type="Proteomes" id="UP000667349"/>
    </source>
</evidence>
<dbReference type="GO" id="GO:0005634">
    <property type="term" value="C:nucleus"/>
    <property type="evidence" value="ECO:0007669"/>
    <property type="project" value="TreeGrafter"/>
</dbReference>
<gene>
    <name evidence="3" type="primary">Jrkl_1</name>
    <name evidence="3" type="ORF">G6Z75_0014579</name>
</gene>
<sequence length="535" mass="62046">MSLNEVKVRKKLECVDLQTKLWALQEVSKGTPVNVVAEKINVHKTTIKYWIKSKDSFRKWQKTNNDEGKGKKRMKSPIHTSIDKATWLWFQERSATDFPICGPTVKMQAMKFWTMFGDSEGAEKYKAIFLEIIQNENLTPHQIFNCDATGLNYKQIPSKRTFGGTNNESESAGFKIKKKRITIMICSNASGTLKLPLVGFKSLTVRPVVYKSQKNTWLTAMLFEEWFKEQFVPQVQSFLKNMELPPKAILFMDNRDGHLECLSHDEIKVEFFPPNISLLIQPMDVGVFQNLKTLYRTNVMSFFIDQFNIGTNLPVAMKKLSIKNVIFWITTAWNKVNKSTISESWKALWPDILQVLAPSDDIEIVDDVCYELKGYEDLTVHFYNFLKDQLGTTIELITVQDWLNSQRVMSEDECLTDSQIVQIINEEEKEIEEEKKGIQRRITAVLQNKERKLQNKDDTTITEKEENKISKKRRKPKSGKGETDSEDLCEMLEDSIQKVQMCLDTVIRHCNGNSHYTQQNLTNLYEIKNILRNES</sequence>
<dbReference type="EMBL" id="JAANHZ010000629">
    <property type="protein sequence ID" value="KAG5309051.1"/>
    <property type="molecule type" value="Genomic_DNA"/>
</dbReference>
<feature type="compositionally biased region" description="Basic and acidic residues" evidence="1">
    <location>
        <begin position="456"/>
        <end position="469"/>
    </location>
</feature>
<dbReference type="Pfam" id="PF03184">
    <property type="entry name" value="DDE_1"/>
    <property type="match status" value="1"/>
</dbReference>
<dbReference type="Proteomes" id="UP000667349">
    <property type="component" value="Unassembled WGS sequence"/>
</dbReference>
<dbReference type="InterPro" id="IPR004875">
    <property type="entry name" value="DDE_SF_endonuclease_dom"/>
</dbReference>
<accession>A0A836E9W4</accession>
<evidence type="ECO:0000313" key="3">
    <source>
        <dbReference type="EMBL" id="KAG5309051.1"/>
    </source>
</evidence>
<dbReference type="GO" id="GO:0003677">
    <property type="term" value="F:DNA binding"/>
    <property type="evidence" value="ECO:0007669"/>
    <property type="project" value="TreeGrafter"/>
</dbReference>
<dbReference type="PANTHER" id="PTHR19303">
    <property type="entry name" value="TRANSPOSON"/>
    <property type="match status" value="1"/>
</dbReference>
<comment type="caution">
    <text evidence="3">The sequence shown here is derived from an EMBL/GenBank/DDBJ whole genome shotgun (WGS) entry which is preliminary data.</text>
</comment>
<protein>
    <submittedName>
        <fullName evidence="3">JERKL protein</fullName>
    </submittedName>
</protein>
<reference evidence="3" key="1">
    <citation type="submission" date="2020-02" db="EMBL/GenBank/DDBJ databases">
        <title>Relaxed selection underlies rapid genomic changes in the transitions from sociality to social parasitism in ants.</title>
        <authorList>
            <person name="Bi X."/>
        </authorList>
    </citation>
    <scope>NUCLEOTIDE SEQUENCE</scope>
    <source>
        <strain evidence="3">BGI-DK2013a</strain>
        <tissue evidence="3">Whole body</tissue>
    </source>
</reference>
<feature type="region of interest" description="Disordered" evidence="1">
    <location>
        <begin position="456"/>
        <end position="486"/>
    </location>
</feature>
<dbReference type="InterPro" id="IPR050863">
    <property type="entry name" value="CenT-Element_Derived"/>
</dbReference>
<organism evidence="3 4">
    <name type="scientific">Acromyrmex insinuator</name>
    <dbReference type="NCBI Taxonomy" id="230686"/>
    <lineage>
        <taxon>Eukaryota</taxon>
        <taxon>Metazoa</taxon>
        <taxon>Ecdysozoa</taxon>
        <taxon>Arthropoda</taxon>
        <taxon>Hexapoda</taxon>
        <taxon>Insecta</taxon>
        <taxon>Pterygota</taxon>
        <taxon>Neoptera</taxon>
        <taxon>Endopterygota</taxon>
        <taxon>Hymenoptera</taxon>
        <taxon>Apocrita</taxon>
        <taxon>Aculeata</taxon>
        <taxon>Formicoidea</taxon>
        <taxon>Formicidae</taxon>
        <taxon>Myrmicinae</taxon>
        <taxon>Acromyrmex</taxon>
    </lineage>
</organism>
<feature type="domain" description="DDE-1" evidence="2">
    <location>
        <begin position="178"/>
        <end position="345"/>
    </location>
</feature>
<dbReference type="PANTHER" id="PTHR19303:SF73">
    <property type="entry name" value="PROTEIN PDC2"/>
    <property type="match status" value="1"/>
</dbReference>